<name>A0A154M4P2_9PSEU</name>
<dbReference type="EMBL" id="LOBU02000013">
    <property type="protein sequence ID" value="OKA07520.1"/>
    <property type="molecule type" value="Genomic_DNA"/>
</dbReference>
<comment type="caution">
    <text evidence="2">The sequence shown here is derived from an EMBL/GenBank/DDBJ whole genome shotgun (WGS) entry which is preliminary data.</text>
</comment>
<feature type="chain" id="PRO_5010636827" description="Lipoprotein" evidence="1">
    <location>
        <begin position="23"/>
        <end position="126"/>
    </location>
</feature>
<dbReference type="PROSITE" id="PS51257">
    <property type="entry name" value="PROKAR_LIPOPROTEIN"/>
    <property type="match status" value="1"/>
</dbReference>
<keyword evidence="5" id="KW-1185">Reference proteome</keyword>
<dbReference type="OrthoDB" id="5193742at2"/>
<gene>
    <name evidence="3" type="ORF">ATP06_0216950</name>
    <name evidence="2" type="ORF">AVL48_17265</name>
</gene>
<evidence type="ECO:0000313" key="2">
    <source>
        <dbReference type="EMBL" id="KZB79337.1"/>
    </source>
</evidence>
<evidence type="ECO:0008006" key="6">
    <source>
        <dbReference type="Google" id="ProtNLM"/>
    </source>
</evidence>
<evidence type="ECO:0000313" key="4">
    <source>
        <dbReference type="Proteomes" id="UP000076321"/>
    </source>
</evidence>
<evidence type="ECO:0000256" key="1">
    <source>
        <dbReference type="SAM" id="SignalP"/>
    </source>
</evidence>
<organism evidence="2 4">
    <name type="scientific">Amycolatopsis regifaucium</name>
    <dbReference type="NCBI Taxonomy" id="546365"/>
    <lineage>
        <taxon>Bacteria</taxon>
        <taxon>Bacillati</taxon>
        <taxon>Actinomycetota</taxon>
        <taxon>Actinomycetes</taxon>
        <taxon>Pseudonocardiales</taxon>
        <taxon>Pseudonocardiaceae</taxon>
        <taxon>Amycolatopsis</taxon>
    </lineage>
</organism>
<dbReference type="Proteomes" id="UP000186883">
    <property type="component" value="Unassembled WGS sequence"/>
</dbReference>
<feature type="signal peptide" evidence="1">
    <location>
        <begin position="1"/>
        <end position="22"/>
    </location>
</feature>
<dbReference type="Proteomes" id="UP000076321">
    <property type="component" value="Unassembled WGS sequence"/>
</dbReference>
<dbReference type="AlphaFoldDB" id="A0A154M4P2"/>
<evidence type="ECO:0000313" key="5">
    <source>
        <dbReference type="Proteomes" id="UP000186883"/>
    </source>
</evidence>
<sequence length="126" mass="12996">MIVKVLALGACLLLAGCTGASGQEPVKEATGRFLGALASGDQRSACALLAPRVRESWGPEGCEHGLTRAAVPGGTPETTSIWSEEAQVKTGGDTLFLHEFSVGWLITGAGCHLRNEQVYDCAVGGP</sequence>
<evidence type="ECO:0000313" key="3">
    <source>
        <dbReference type="EMBL" id="OKA07520.1"/>
    </source>
</evidence>
<dbReference type="RefSeq" id="WP_061980896.1">
    <property type="nucleotide sequence ID" value="NZ_FOPQ01000002.1"/>
</dbReference>
<reference evidence="3 5" key="2">
    <citation type="submission" date="2016-11" db="EMBL/GenBank/DDBJ databases">
        <title>Genome sequencing of Amycolatopsis regifaucium.</title>
        <authorList>
            <person name="Mayilraj S."/>
            <person name="Kaur N."/>
        </authorList>
    </citation>
    <scope>NUCLEOTIDE SEQUENCE [LARGE SCALE GENOMIC DNA]</scope>
    <source>
        <strain evidence="3 5">GY080</strain>
    </source>
</reference>
<keyword evidence="1" id="KW-0732">Signal</keyword>
<proteinExistence type="predicted"/>
<protein>
    <recommendedName>
        <fullName evidence="6">Lipoprotein</fullName>
    </recommendedName>
</protein>
<reference evidence="2 4" key="1">
    <citation type="submission" date="2015-12" db="EMBL/GenBank/DDBJ databases">
        <title>Amycolatopsis regifaucium genome sequencing and assembly.</title>
        <authorList>
            <person name="Mayilraj S."/>
        </authorList>
    </citation>
    <scope>NUCLEOTIDE SEQUENCE [LARGE SCALE GENOMIC DNA]</scope>
    <source>
        <strain evidence="2 4">GY080</strain>
    </source>
</reference>
<dbReference type="EMBL" id="LQCI01000052">
    <property type="protein sequence ID" value="KZB79337.1"/>
    <property type="molecule type" value="Genomic_DNA"/>
</dbReference>
<accession>A0A154M4P2</accession>